<reference evidence="8 9" key="1">
    <citation type="journal article" date="2021" name="bioRxiv">
        <title>Chromosome-scale and haplotype-resolved genome assembly of a tetraploid potato cultivar.</title>
        <authorList>
            <person name="Sun H."/>
            <person name="Jiao W.-B."/>
            <person name="Krause K."/>
            <person name="Campoy J.A."/>
            <person name="Goel M."/>
            <person name="Folz-Donahue K."/>
            <person name="Kukat C."/>
            <person name="Huettel B."/>
            <person name="Schneeberger K."/>
        </authorList>
    </citation>
    <scope>NUCLEOTIDE SEQUENCE [LARGE SCALE GENOMIC DNA]</scope>
    <source>
        <strain evidence="8">SolTubOtavaFocal</strain>
        <tissue evidence="8">Leaves</tissue>
    </source>
</reference>
<keyword evidence="9" id="KW-1185">Reference proteome</keyword>
<gene>
    <name evidence="8" type="ORF">KY290_006658</name>
</gene>
<evidence type="ECO:0000313" key="8">
    <source>
        <dbReference type="EMBL" id="KAH0780231.1"/>
    </source>
</evidence>
<feature type="coiled-coil region" evidence="6">
    <location>
        <begin position="506"/>
        <end position="564"/>
    </location>
</feature>
<evidence type="ECO:0000256" key="5">
    <source>
        <dbReference type="ARBA" id="ARBA00023242"/>
    </source>
</evidence>
<keyword evidence="6" id="KW-0175">Coiled coil</keyword>
<evidence type="ECO:0000256" key="1">
    <source>
        <dbReference type="ARBA" id="ARBA00004123"/>
    </source>
</evidence>
<evidence type="ECO:0000259" key="7">
    <source>
        <dbReference type="PROSITE" id="PS50811"/>
    </source>
</evidence>
<dbReference type="InterPro" id="IPR044824">
    <property type="entry name" value="MAIN-like"/>
</dbReference>
<dbReference type="EMBL" id="JAIVGD010000002">
    <property type="protein sequence ID" value="KAH0780231.1"/>
    <property type="molecule type" value="Genomic_DNA"/>
</dbReference>
<protein>
    <recommendedName>
        <fullName evidence="7">WRKY domain-containing protein</fullName>
    </recommendedName>
</protein>
<dbReference type="InterPro" id="IPR003657">
    <property type="entry name" value="WRKY_dom"/>
</dbReference>
<dbReference type="PANTHER" id="PTHR46033:SF8">
    <property type="entry name" value="PROTEIN MAINTENANCE OF MERISTEMS-LIKE"/>
    <property type="match status" value="1"/>
</dbReference>
<keyword evidence="4" id="KW-0804">Transcription</keyword>
<evidence type="ECO:0000256" key="3">
    <source>
        <dbReference type="ARBA" id="ARBA00023125"/>
    </source>
</evidence>
<keyword evidence="2" id="KW-0805">Transcription regulation</keyword>
<dbReference type="Pfam" id="PF03106">
    <property type="entry name" value="WRKY"/>
    <property type="match status" value="1"/>
</dbReference>
<dbReference type="SUPFAM" id="SSF118290">
    <property type="entry name" value="WRKY DNA-binding domain"/>
    <property type="match status" value="1"/>
</dbReference>
<evidence type="ECO:0000313" key="9">
    <source>
        <dbReference type="Proteomes" id="UP000826656"/>
    </source>
</evidence>
<dbReference type="Gene3D" id="2.20.25.80">
    <property type="entry name" value="WRKY domain"/>
    <property type="match status" value="1"/>
</dbReference>
<dbReference type="PANTHER" id="PTHR46033">
    <property type="entry name" value="PROTEIN MAIN-LIKE 2"/>
    <property type="match status" value="1"/>
</dbReference>
<accession>A0ABQ7WHJ8</accession>
<evidence type="ECO:0000256" key="6">
    <source>
        <dbReference type="SAM" id="Coils"/>
    </source>
</evidence>
<comment type="subcellular location">
    <subcellularLocation>
        <location evidence="1">Nucleus</location>
    </subcellularLocation>
</comment>
<evidence type="ECO:0000256" key="2">
    <source>
        <dbReference type="ARBA" id="ARBA00023015"/>
    </source>
</evidence>
<name>A0ABQ7WHJ8_SOLTU</name>
<dbReference type="InterPro" id="IPR036576">
    <property type="entry name" value="WRKY_dom_sf"/>
</dbReference>
<dbReference type="Proteomes" id="UP000826656">
    <property type="component" value="Unassembled WGS sequence"/>
</dbReference>
<organism evidence="8 9">
    <name type="scientific">Solanum tuberosum</name>
    <name type="common">Potato</name>
    <dbReference type="NCBI Taxonomy" id="4113"/>
    <lineage>
        <taxon>Eukaryota</taxon>
        <taxon>Viridiplantae</taxon>
        <taxon>Streptophyta</taxon>
        <taxon>Embryophyta</taxon>
        <taxon>Tracheophyta</taxon>
        <taxon>Spermatophyta</taxon>
        <taxon>Magnoliopsida</taxon>
        <taxon>eudicotyledons</taxon>
        <taxon>Gunneridae</taxon>
        <taxon>Pentapetalae</taxon>
        <taxon>asterids</taxon>
        <taxon>lamiids</taxon>
        <taxon>Solanales</taxon>
        <taxon>Solanaceae</taxon>
        <taxon>Solanoideae</taxon>
        <taxon>Solaneae</taxon>
        <taxon>Solanum</taxon>
    </lineage>
</organism>
<dbReference type="SMART" id="SM00774">
    <property type="entry name" value="WRKY"/>
    <property type="match status" value="1"/>
</dbReference>
<keyword evidence="3" id="KW-0238">DNA-binding</keyword>
<keyword evidence="5" id="KW-0539">Nucleus</keyword>
<comment type="caution">
    <text evidence="8">The sequence shown here is derived from an EMBL/GenBank/DDBJ whole genome shotgun (WGS) entry which is preliminary data.</text>
</comment>
<dbReference type="PROSITE" id="PS50811">
    <property type="entry name" value="WRKY"/>
    <property type="match status" value="1"/>
</dbReference>
<dbReference type="InterPro" id="IPR019557">
    <property type="entry name" value="AminoTfrase-like_pln_mobile"/>
</dbReference>
<proteinExistence type="predicted"/>
<evidence type="ECO:0000256" key="4">
    <source>
        <dbReference type="ARBA" id="ARBA00023163"/>
    </source>
</evidence>
<dbReference type="Pfam" id="PF10536">
    <property type="entry name" value="PMD"/>
    <property type="match status" value="1"/>
</dbReference>
<sequence length="593" mass="68241">MSSFCATLSILSSNEDSSSSSCKISSLKDQRGRYKRRRTLETSIKETSTLVYDGHAWRKYGQKKILNGKYPRNYFRCTHKFDQGCQANKQLLQQVSAFPGHDSRRKMRTSMVQNPGVKSVGNFSTRFSLPSFLKRVKKLTDSQKDSISRTGFGNLLLIQTQMLSKNLLVELMERWDYEKRAFVLPPGEITISLLDVALILGLRVTGSPVLLREDTPFLDLEREYNVALWNRKITVASLEQRLDSLAETNNEDFVRSFLLYMFGTFLFPNTNGKIDSRYVYLLRDIDKVNSFAWGAAVLADVFHWLCRRKKEKLQYVGGCLIFLQIWCYEHIDIARPCLLNYRSTFPRICNWESTKSHHRQWFTTKFKELETNQIIWNLEPTSDESNSDIIKELIVAEKRTLPDLNTRSSVDTPPHIDHTVTSGYQSMGHLIVDLEAESESESNRPAYGMQNLSSDAVSLRETVSGSACHYLDKEKELTERSQTSGANVAILISNDDDWEDDLPKKSQTLEEQIVHLKKKIGDLTRENKILKNQLFSSLKFEEQNKKLMDEIGNLRQENQELSESTNCLVTRLEKLVVDEITDTLDNESIENNL</sequence>
<feature type="domain" description="WRKY" evidence="7">
    <location>
        <begin position="46"/>
        <end position="91"/>
    </location>
</feature>